<accession>A0A1I6PAR1</accession>
<protein>
    <submittedName>
        <fullName evidence="4">Sorbitol-binding protein/mannitol-binding protein</fullName>
    </submittedName>
</protein>
<dbReference type="PANTHER" id="PTHR43649:SF12">
    <property type="entry name" value="DIACETYLCHITOBIOSE BINDING PROTEIN DASA"/>
    <property type="match status" value="1"/>
</dbReference>
<comment type="similarity">
    <text evidence="2">Belongs to the bacterial solute-binding protein 1 family.</text>
</comment>
<sequence length="438" mass="47557">MSVTIRALMGACALGALGTAALAETTITVATVNNGDMIRMQGLMDAFNEAHPDIKVEWVTLEENVLRQRVTQDVATKGGQFDVMTIGTYEVPIWGERGWLVSLDDLPDSYDADDILPAIRGGLTVDGHLYAAPFYGESSMVMYRKDLMDAAGLEMPEAPTWDFIKEAAAAMTDKDNEVYGICLRGKAGWGENMAFLTAMSNSYGARWFDMDWKPHFDSEAWKATLTDYLDLMNNYGPPGASSNGFNENLALFQSGKCGMWIDATVAASFVTNAEESSVADQVGFALAPDNGLGKRGNWLWAWNLGIPAGTQKEDAAKAFVEWATSKEYLALVAEKEGWANVPPGTRTSLYENPEYLEAAPFAQMTLDSINAADPQNPTVDEVPYVGVQFVAIPEFQGLGTAVGQQFSAALAGQVTAEQALQSAQMLTEREMMKAGYIK</sequence>
<keyword evidence="5" id="KW-1185">Reference proteome</keyword>
<evidence type="ECO:0000256" key="2">
    <source>
        <dbReference type="ARBA" id="ARBA00008520"/>
    </source>
</evidence>
<gene>
    <name evidence="4" type="ORF">SAMN04488050_101417</name>
</gene>
<evidence type="ECO:0000256" key="1">
    <source>
        <dbReference type="ARBA" id="ARBA00004418"/>
    </source>
</evidence>
<dbReference type="PANTHER" id="PTHR43649">
    <property type="entry name" value="ARABINOSE-BINDING PROTEIN-RELATED"/>
    <property type="match status" value="1"/>
</dbReference>
<feature type="signal peptide" evidence="3">
    <location>
        <begin position="1"/>
        <end position="23"/>
    </location>
</feature>
<dbReference type="SUPFAM" id="SSF53850">
    <property type="entry name" value="Periplasmic binding protein-like II"/>
    <property type="match status" value="1"/>
</dbReference>
<keyword evidence="3" id="KW-0732">Signal</keyword>
<dbReference type="Proteomes" id="UP000199392">
    <property type="component" value="Unassembled WGS sequence"/>
</dbReference>
<dbReference type="Pfam" id="PF01547">
    <property type="entry name" value="SBP_bac_1"/>
    <property type="match status" value="1"/>
</dbReference>
<dbReference type="GO" id="GO:0042597">
    <property type="term" value="C:periplasmic space"/>
    <property type="evidence" value="ECO:0007669"/>
    <property type="project" value="UniProtKB-SubCell"/>
</dbReference>
<feature type="chain" id="PRO_5011561801" evidence="3">
    <location>
        <begin position="24"/>
        <end position="438"/>
    </location>
</feature>
<reference evidence="5" key="1">
    <citation type="submission" date="2016-10" db="EMBL/GenBank/DDBJ databases">
        <authorList>
            <person name="Varghese N."/>
            <person name="Submissions S."/>
        </authorList>
    </citation>
    <scope>NUCLEOTIDE SEQUENCE [LARGE SCALE GENOMIC DNA]</scope>
    <source>
        <strain evidence="5">DSM 26894</strain>
    </source>
</reference>
<dbReference type="EMBL" id="FOZW01000001">
    <property type="protein sequence ID" value="SFS37294.1"/>
    <property type="molecule type" value="Genomic_DNA"/>
</dbReference>
<evidence type="ECO:0000313" key="4">
    <source>
        <dbReference type="EMBL" id="SFS37294.1"/>
    </source>
</evidence>
<comment type="subcellular location">
    <subcellularLocation>
        <location evidence="1">Periplasm</location>
    </subcellularLocation>
</comment>
<proteinExistence type="inferred from homology"/>
<dbReference type="InterPro" id="IPR006059">
    <property type="entry name" value="SBP"/>
</dbReference>
<evidence type="ECO:0000313" key="5">
    <source>
        <dbReference type="Proteomes" id="UP000199392"/>
    </source>
</evidence>
<evidence type="ECO:0000256" key="3">
    <source>
        <dbReference type="SAM" id="SignalP"/>
    </source>
</evidence>
<organism evidence="4 5">
    <name type="scientific">Alloyangia pacifica</name>
    <dbReference type="NCBI Taxonomy" id="311180"/>
    <lineage>
        <taxon>Bacteria</taxon>
        <taxon>Pseudomonadati</taxon>
        <taxon>Pseudomonadota</taxon>
        <taxon>Alphaproteobacteria</taxon>
        <taxon>Rhodobacterales</taxon>
        <taxon>Roseobacteraceae</taxon>
        <taxon>Alloyangia</taxon>
    </lineage>
</organism>
<dbReference type="OrthoDB" id="9804061at2"/>
<dbReference type="STRING" id="311180.SAMN04488050_101417"/>
<name>A0A1I6PAR1_9RHOB</name>
<dbReference type="InterPro" id="IPR050490">
    <property type="entry name" value="Bact_solute-bd_prot1"/>
</dbReference>
<dbReference type="AlphaFoldDB" id="A0A1I6PAR1"/>
<dbReference type="CDD" id="cd13585">
    <property type="entry name" value="PBP2_TMBP_like"/>
    <property type="match status" value="1"/>
</dbReference>
<dbReference type="RefSeq" id="WP_092420954.1">
    <property type="nucleotide sequence ID" value="NZ_FNCL01000002.1"/>
</dbReference>
<dbReference type="Gene3D" id="3.40.190.10">
    <property type="entry name" value="Periplasmic binding protein-like II"/>
    <property type="match status" value="2"/>
</dbReference>